<dbReference type="EMBL" id="AKHW03004011">
    <property type="protein sequence ID" value="KYO31961.1"/>
    <property type="molecule type" value="Genomic_DNA"/>
</dbReference>
<proteinExistence type="predicted"/>
<organism evidence="2 3">
    <name type="scientific">Alligator mississippiensis</name>
    <name type="common">American alligator</name>
    <dbReference type="NCBI Taxonomy" id="8496"/>
    <lineage>
        <taxon>Eukaryota</taxon>
        <taxon>Metazoa</taxon>
        <taxon>Chordata</taxon>
        <taxon>Craniata</taxon>
        <taxon>Vertebrata</taxon>
        <taxon>Euteleostomi</taxon>
        <taxon>Archelosauria</taxon>
        <taxon>Archosauria</taxon>
        <taxon>Crocodylia</taxon>
        <taxon>Alligatoridae</taxon>
        <taxon>Alligatorinae</taxon>
        <taxon>Alligator</taxon>
    </lineage>
</organism>
<feature type="region of interest" description="Disordered" evidence="1">
    <location>
        <begin position="1"/>
        <end position="61"/>
    </location>
</feature>
<feature type="compositionally biased region" description="Low complexity" evidence="1">
    <location>
        <begin position="30"/>
        <end position="39"/>
    </location>
</feature>
<keyword evidence="3" id="KW-1185">Reference proteome</keyword>
<accession>A0A151N5C1</accession>
<sequence>MKPGAARTPPPPPPRGSPHPAGRPAGGRVGPWPGAGPEEAGARELLRWQDKPSPATTGARNFHEYLDARECQL</sequence>
<feature type="compositionally biased region" description="Pro residues" evidence="1">
    <location>
        <begin position="8"/>
        <end position="17"/>
    </location>
</feature>
<protein>
    <submittedName>
        <fullName evidence="2">Uncharacterized protein</fullName>
    </submittedName>
</protein>
<comment type="caution">
    <text evidence="2">The sequence shown here is derived from an EMBL/GenBank/DDBJ whole genome shotgun (WGS) entry which is preliminary data.</text>
</comment>
<dbReference type="Proteomes" id="UP000050525">
    <property type="component" value="Unassembled WGS sequence"/>
</dbReference>
<name>A0A151N5C1_ALLMI</name>
<evidence type="ECO:0000313" key="3">
    <source>
        <dbReference type="Proteomes" id="UP000050525"/>
    </source>
</evidence>
<evidence type="ECO:0000256" key="1">
    <source>
        <dbReference type="SAM" id="MobiDB-lite"/>
    </source>
</evidence>
<feature type="compositionally biased region" description="Basic and acidic residues" evidence="1">
    <location>
        <begin position="40"/>
        <end position="50"/>
    </location>
</feature>
<gene>
    <name evidence="2" type="ORF">Y1Q_0012187</name>
</gene>
<reference evidence="2 3" key="1">
    <citation type="journal article" date="2012" name="Genome Biol.">
        <title>Sequencing three crocodilian genomes to illuminate the evolution of archosaurs and amniotes.</title>
        <authorList>
            <person name="St John J.A."/>
            <person name="Braun E.L."/>
            <person name="Isberg S.R."/>
            <person name="Miles L.G."/>
            <person name="Chong A.Y."/>
            <person name="Gongora J."/>
            <person name="Dalzell P."/>
            <person name="Moran C."/>
            <person name="Bed'hom B."/>
            <person name="Abzhanov A."/>
            <person name="Burgess S.C."/>
            <person name="Cooksey A.M."/>
            <person name="Castoe T.A."/>
            <person name="Crawford N.G."/>
            <person name="Densmore L.D."/>
            <person name="Drew J.C."/>
            <person name="Edwards S.V."/>
            <person name="Faircloth B.C."/>
            <person name="Fujita M.K."/>
            <person name="Greenwold M.J."/>
            <person name="Hoffmann F.G."/>
            <person name="Howard J.M."/>
            <person name="Iguchi T."/>
            <person name="Janes D.E."/>
            <person name="Khan S.Y."/>
            <person name="Kohno S."/>
            <person name="de Koning A.J."/>
            <person name="Lance S.L."/>
            <person name="McCarthy F.M."/>
            <person name="McCormack J.E."/>
            <person name="Merchant M.E."/>
            <person name="Peterson D.G."/>
            <person name="Pollock D.D."/>
            <person name="Pourmand N."/>
            <person name="Raney B.J."/>
            <person name="Roessler K.A."/>
            <person name="Sanford J.R."/>
            <person name="Sawyer R.H."/>
            <person name="Schmidt C.J."/>
            <person name="Triplett E.W."/>
            <person name="Tuberville T.D."/>
            <person name="Venegas-Anaya M."/>
            <person name="Howard J.T."/>
            <person name="Jarvis E.D."/>
            <person name="Guillette L.J.Jr."/>
            <person name="Glenn T.C."/>
            <person name="Green R.E."/>
            <person name="Ray D.A."/>
        </authorList>
    </citation>
    <scope>NUCLEOTIDE SEQUENCE [LARGE SCALE GENOMIC DNA]</scope>
    <source>
        <strain evidence="2">KSC_2009_1</strain>
    </source>
</reference>
<evidence type="ECO:0000313" key="2">
    <source>
        <dbReference type="EMBL" id="KYO31961.1"/>
    </source>
</evidence>
<dbReference type="AlphaFoldDB" id="A0A151N5C1"/>